<evidence type="ECO:0000313" key="2">
    <source>
        <dbReference type="Proteomes" id="UP000178065"/>
    </source>
</evidence>
<dbReference type="InterPro" id="IPR038573">
    <property type="entry name" value="BrnT_sf"/>
</dbReference>
<sequence length="99" mass="12158">MRVFREPIEFDWDKGNLDKNFTRHRVRNEECEEVFFDPQKRVLRDPLHSGKEKRHIVLGKTKKQRILFIAFTTRRKKIRVISARDLNKKELHLYHEKES</sequence>
<dbReference type="Pfam" id="PF04365">
    <property type="entry name" value="BrnT_toxin"/>
    <property type="match status" value="1"/>
</dbReference>
<dbReference type="AlphaFoldDB" id="A0A1G2R0E5"/>
<reference evidence="1 2" key="1">
    <citation type="journal article" date="2016" name="Nat. Commun.">
        <title>Thousands of microbial genomes shed light on interconnected biogeochemical processes in an aquifer system.</title>
        <authorList>
            <person name="Anantharaman K."/>
            <person name="Brown C.T."/>
            <person name="Hug L.A."/>
            <person name="Sharon I."/>
            <person name="Castelle C.J."/>
            <person name="Probst A.J."/>
            <person name="Thomas B.C."/>
            <person name="Singh A."/>
            <person name="Wilkins M.J."/>
            <person name="Karaoz U."/>
            <person name="Brodie E.L."/>
            <person name="Williams K.H."/>
            <person name="Hubbard S.S."/>
            <person name="Banfield J.F."/>
        </authorList>
    </citation>
    <scope>NUCLEOTIDE SEQUENCE [LARGE SCALE GENOMIC DNA]</scope>
</reference>
<dbReference type="STRING" id="1802448.A2672_02680"/>
<dbReference type="EMBL" id="MHTT01000010">
    <property type="protein sequence ID" value="OHA65849.1"/>
    <property type="molecule type" value="Genomic_DNA"/>
</dbReference>
<protein>
    <recommendedName>
        <fullName evidence="3">BrnT family toxin</fullName>
    </recommendedName>
</protein>
<evidence type="ECO:0008006" key="3">
    <source>
        <dbReference type="Google" id="ProtNLM"/>
    </source>
</evidence>
<accession>A0A1G2R0E5</accession>
<dbReference type="Proteomes" id="UP000178065">
    <property type="component" value="Unassembled WGS sequence"/>
</dbReference>
<name>A0A1G2R0E5_9BACT</name>
<organism evidence="1 2">
    <name type="scientific">Candidatus Wildermuthbacteria bacterium RIFCSPHIGHO2_01_FULL_49_22b</name>
    <dbReference type="NCBI Taxonomy" id="1802448"/>
    <lineage>
        <taxon>Bacteria</taxon>
        <taxon>Candidatus Wildermuthiibacteriota</taxon>
    </lineage>
</organism>
<gene>
    <name evidence="1" type="ORF">A2672_02680</name>
</gene>
<dbReference type="InterPro" id="IPR007460">
    <property type="entry name" value="BrnT_toxin"/>
</dbReference>
<comment type="caution">
    <text evidence="1">The sequence shown here is derived from an EMBL/GenBank/DDBJ whole genome shotgun (WGS) entry which is preliminary data.</text>
</comment>
<evidence type="ECO:0000313" key="1">
    <source>
        <dbReference type="EMBL" id="OHA65849.1"/>
    </source>
</evidence>
<proteinExistence type="predicted"/>
<dbReference type="Gene3D" id="3.10.450.530">
    <property type="entry name" value="Ribonuclease toxin, BrnT, of type II toxin-antitoxin system"/>
    <property type="match status" value="1"/>
</dbReference>